<keyword evidence="4" id="KW-1185">Reference proteome</keyword>
<keyword evidence="1" id="KW-0472">Membrane</keyword>
<dbReference type="Proteomes" id="UP001301442">
    <property type="component" value="Chromosome"/>
</dbReference>
<keyword evidence="1" id="KW-1133">Transmembrane helix</keyword>
<feature type="transmembrane region" description="Helical" evidence="1">
    <location>
        <begin position="12"/>
        <end position="31"/>
    </location>
</feature>
<keyword evidence="1" id="KW-0812">Transmembrane</keyword>
<dbReference type="EMBL" id="CP136600">
    <property type="protein sequence ID" value="WOH39207.1"/>
    <property type="molecule type" value="Genomic_DNA"/>
</dbReference>
<accession>A0ABZ0GTD2</accession>
<protein>
    <submittedName>
        <fullName evidence="3">Sulfatase-like hydrolase/transferase</fullName>
    </submittedName>
</protein>
<organism evidence="3 4">
    <name type="scientific">Thalassotalea fonticola</name>
    <dbReference type="NCBI Taxonomy" id="3065649"/>
    <lineage>
        <taxon>Bacteria</taxon>
        <taxon>Pseudomonadati</taxon>
        <taxon>Pseudomonadota</taxon>
        <taxon>Gammaproteobacteria</taxon>
        <taxon>Alteromonadales</taxon>
        <taxon>Colwelliaceae</taxon>
        <taxon>Thalassotalea</taxon>
    </lineage>
</organism>
<evidence type="ECO:0000256" key="1">
    <source>
        <dbReference type="SAM" id="Phobius"/>
    </source>
</evidence>
<dbReference type="SUPFAM" id="SSF53649">
    <property type="entry name" value="Alkaline phosphatase-like"/>
    <property type="match status" value="1"/>
</dbReference>
<feature type="transmembrane region" description="Helical" evidence="1">
    <location>
        <begin position="162"/>
        <end position="180"/>
    </location>
</feature>
<evidence type="ECO:0000313" key="4">
    <source>
        <dbReference type="Proteomes" id="UP001301442"/>
    </source>
</evidence>
<dbReference type="InterPro" id="IPR017850">
    <property type="entry name" value="Alkaline_phosphatase_core_sf"/>
</dbReference>
<dbReference type="Gene3D" id="3.40.720.10">
    <property type="entry name" value="Alkaline Phosphatase, subunit A"/>
    <property type="match status" value="1"/>
</dbReference>
<feature type="transmembrane region" description="Helical" evidence="1">
    <location>
        <begin position="51"/>
        <end position="78"/>
    </location>
</feature>
<proteinExistence type="predicted"/>
<dbReference type="PANTHER" id="PTHR43751">
    <property type="entry name" value="SULFATASE"/>
    <property type="match status" value="1"/>
</dbReference>
<name>A0ABZ0GTD2_9GAMM</name>
<feature type="transmembrane region" description="Helical" evidence="1">
    <location>
        <begin position="131"/>
        <end position="150"/>
    </location>
</feature>
<evidence type="ECO:0000313" key="3">
    <source>
        <dbReference type="EMBL" id="WOH39207.1"/>
    </source>
</evidence>
<evidence type="ECO:0000259" key="2">
    <source>
        <dbReference type="Pfam" id="PF00884"/>
    </source>
</evidence>
<feature type="transmembrane region" description="Helical" evidence="1">
    <location>
        <begin position="99"/>
        <end position="119"/>
    </location>
</feature>
<feature type="domain" description="Sulfatase N-terminal" evidence="2">
    <location>
        <begin position="191"/>
        <end position="515"/>
    </location>
</feature>
<dbReference type="RefSeq" id="WP_348397974.1">
    <property type="nucleotide sequence ID" value="NZ_CP136600.1"/>
</dbReference>
<dbReference type="InterPro" id="IPR000917">
    <property type="entry name" value="Sulfatase_N"/>
</dbReference>
<reference evidence="3 4" key="1">
    <citation type="submission" date="2023-09" db="EMBL/GenBank/DDBJ databases">
        <authorList>
            <person name="Qi X."/>
        </authorList>
    </citation>
    <scope>NUCLEOTIDE SEQUENCE [LARGE SCALE GENOMIC DNA]</scope>
    <source>
        <strain evidence="3 4">S1-1</strain>
    </source>
</reference>
<dbReference type="PANTHER" id="PTHR43751:SF3">
    <property type="entry name" value="SULFATASE N-TERMINAL DOMAIN-CONTAINING PROTEIN"/>
    <property type="match status" value="1"/>
</dbReference>
<sequence>MNEQITLTRTYFRTIAFLLLFLILCFVYRSYIHPVTELSMVTILQHKYASAFLTTGLVADLLFFSLTFLIVHLIWALIITISCKSFFTKTADDTLKTKFWLMIIFVHFNFVLLANSYLYPTSVVSIYRLSILSQPIIITVLGLIIAYFFIKGLLIDKQWKKMLVAISLLIWCLTPPIYQIDKFDNSTTNKPNIILIGLDALRPDHLSYKQQQVDYTPFLNTFLEQSIIYDKSYTTLPRTFVSWFSLLKSQYPNTHDGRFNLTPAELINKDIELLKQLKRQGYTTTFALDERRFNHIDESYGFDNAIGPKIGFADQLTNRVADIPILNLLSHTRFGRYLLPFMFINRGNGKTYNSELFINESLNALNANTPNFLSIHFCMLHWPYTSKEFINVDPKKWQGNHNHFLYLSLLEKLDKQFETVITKLKNNGYLDNALVFVFSDHGDGFNMEKYKLSPQKTEFEGLPIKVNSWGHATNVLDQTQANILLAFSHYKDGKLINKNQIITGNFSIIDIVPSIYKKLGFKQNEQFQGIPLPNNNLQVNSERVLFVNSSKPSKLLDTSFIKTDKVLYENLGNYTVAKNGFFELKKTAYKDFIKMQHRSIYYKDWQLAFIPEYKGFILVDIKKRQWLPIGKNEEDVKAPINHMKKLFCEHYARDTLFDDSEICHKTYITKNN</sequence>
<dbReference type="Pfam" id="PF00884">
    <property type="entry name" value="Sulfatase"/>
    <property type="match status" value="1"/>
</dbReference>
<dbReference type="InterPro" id="IPR052701">
    <property type="entry name" value="GAG_Ulvan_Degrading_Sulfatases"/>
</dbReference>
<gene>
    <name evidence="3" type="ORF">RI844_08280</name>
</gene>